<evidence type="ECO:0000259" key="4">
    <source>
        <dbReference type="Pfam" id="PF22972"/>
    </source>
</evidence>
<dbReference type="GO" id="GO:0006974">
    <property type="term" value="P:DNA damage response"/>
    <property type="evidence" value="ECO:0007669"/>
    <property type="project" value="TreeGrafter"/>
</dbReference>
<reference evidence="6" key="1">
    <citation type="submission" date="2025-08" db="UniProtKB">
        <authorList>
            <consortium name="RefSeq"/>
        </authorList>
    </citation>
    <scope>IDENTIFICATION</scope>
    <source>
        <tissue evidence="6">Muscle</tissue>
    </source>
</reference>
<dbReference type="RefSeq" id="XP_019523451.1">
    <property type="nucleotide sequence ID" value="XM_019667906.1"/>
</dbReference>
<dbReference type="PANTHER" id="PTHR23318:SF19">
    <property type="entry name" value="PROTEIN PPP4R3C"/>
    <property type="match status" value="1"/>
</dbReference>
<dbReference type="AlphaFoldDB" id="A0A8B7TCN2"/>
<dbReference type="InterPro" id="IPR016024">
    <property type="entry name" value="ARM-type_fold"/>
</dbReference>
<protein>
    <submittedName>
        <fullName evidence="6">Serine/threonine-protein phosphatase 4 regulatory subunit 3B-like</fullName>
    </submittedName>
</protein>
<dbReference type="Pfam" id="PF22972">
    <property type="entry name" value="EVH1_PP4R3"/>
    <property type="match status" value="1"/>
</dbReference>
<dbReference type="Gene3D" id="2.30.29.30">
    <property type="entry name" value="Pleckstrin-homology domain (PH domain)/Phosphotyrosine-binding domain (PTB)"/>
    <property type="match status" value="1"/>
</dbReference>
<organism evidence="5 6">
    <name type="scientific">Hipposideros armiger</name>
    <name type="common">Great Himalayan leaf-nosed bat</name>
    <dbReference type="NCBI Taxonomy" id="186990"/>
    <lineage>
        <taxon>Eukaryota</taxon>
        <taxon>Metazoa</taxon>
        <taxon>Chordata</taxon>
        <taxon>Craniata</taxon>
        <taxon>Vertebrata</taxon>
        <taxon>Euteleostomi</taxon>
        <taxon>Mammalia</taxon>
        <taxon>Eutheria</taxon>
        <taxon>Laurasiatheria</taxon>
        <taxon>Chiroptera</taxon>
        <taxon>Yinpterochiroptera</taxon>
        <taxon>Rhinolophoidea</taxon>
        <taxon>Hipposideridae</taxon>
        <taxon>Hipposideros</taxon>
    </lineage>
</organism>
<evidence type="ECO:0000313" key="5">
    <source>
        <dbReference type="Proteomes" id="UP000694851"/>
    </source>
</evidence>
<dbReference type="InterPro" id="IPR011993">
    <property type="entry name" value="PH-like_dom_sf"/>
</dbReference>
<gene>
    <name evidence="6" type="primary">LOC109396241</name>
</gene>
<feature type="region of interest" description="Disordered" evidence="2">
    <location>
        <begin position="1"/>
        <end position="66"/>
    </location>
</feature>
<feature type="compositionally biased region" description="Low complexity" evidence="2">
    <location>
        <begin position="34"/>
        <end position="52"/>
    </location>
</feature>
<name>A0A8B7TCN2_HIPAR</name>
<proteinExistence type="inferred from homology"/>
<feature type="domain" description="PP4R3 EVH1-like" evidence="4">
    <location>
        <begin position="81"/>
        <end position="175"/>
    </location>
</feature>
<evidence type="ECO:0000256" key="2">
    <source>
        <dbReference type="SAM" id="MobiDB-lite"/>
    </source>
</evidence>
<dbReference type="Proteomes" id="UP000694851">
    <property type="component" value="Unplaced"/>
</dbReference>
<dbReference type="InterPro" id="IPR006887">
    <property type="entry name" value="P4R3-like_central_dom"/>
</dbReference>
<dbReference type="GO" id="GO:0072542">
    <property type="term" value="F:protein phosphatase activator activity"/>
    <property type="evidence" value="ECO:0007669"/>
    <property type="project" value="TreeGrafter"/>
</dbReference>
<evidence type="ECO:0000259" key="3">
    <source>
        <dbReference type="Pfam" id="PF04802"/>
    </source>
</evidence>
<feature type="compositionally biased region" description="Polar residues" evidence="2">
    <location>
        <begin position="15"/>
        <end position="32"/>
    </location>
</feature>
<feature type="domain" description="Serine/threonine-protein phosphatase 4 regulatory subunit 3-like central" evidence="3">
    <location>
        <begin position="577"/>
        <end position="670"/>
    </location>
</feature>
<dbReference type="KEGG" id="hai:109396241"/>
<evidence type="ECO:0000313" key="6">
    <source>
        <dbReference type="RefSeq" id="XP_019523451.1"/>
    </source>
</evidence>
<dbReference type="GO" id="GO:0030289">
    <property type="term" value="C:protein phosphatase 4 complex"/>
    <property type="evidence" value="ECO:0007669"/>
    <property type="project" value="TreeGrafter"/>
</dbReference>
<feature type="compositionally biased region" description="Low complexity" evidence="2">
    <location>
        <begin position="762"/>
        <end position="772"/>
    </location>
</feature>
<dbReference type="SUPFAM" id="SSF50729">
    <property type="entry name" value="PH domain-like"/>
    <property type="match status" value="1"/>
</dbReference>
<feature type="compositionally biased region" description="Basic and acidic residues" evidence="2">
    <location>
        <begin position="1"/>
        <end position="12"/>
    </location>
</feature>
<sequence>MEEGKNEMEVRHSGTPGNPTDLSPSSHSSNSCDLPKLSSPPLSQPRQQQLPLTREAGPDAESGAGVKTPEVVIGNKCHRCVKLFALDEENQLWSYLDTGYVCSSYVDHLQGLSLLVQSKSDGSLILESKIHPETLYRRKMGLLIVWSEAENHGMALSFQDKAACQEIWEDICRVQGVDPSVNNTQEPLDMSEEEECDKMSETDHLVNLPNCELNNLEEIADLVTAAFYSSTGKESLALILDKEDYIQKLLQLFHTCETLGDTEGLYQLHEIIKRILLLNKTFLFETMFSDECIMNVVGCLEYDPALTQPKRHREFLTQHAKFKEVVPITNCELRQKIHQTYRVQYILNILLPVPSIFEEHCVSTLKSFIFFNKVKIVHMLQTDNEFLPQVLAQLKDKTTDDDTWRELMLFFKEFCSFSQVLQPENKNALLKTLTKLGILPALKIAMSLDDFQIRSAAADIFAYLVVYSPSMIREFIINEAQWNEDCNLFINLIIKQMICDTDQELGNALNLMGLLHSLLDPDNMLAARNNYEKCEFLHFFYKHCMHNLTAPLLAATSEGTCEKDDILGTHKNSKNCLSALRFMRSIIGIKDELYNRYIIKGNLLQPVVNALLGNGNRYNMLNSAILELFEYIRVQNIKPLVKHIVEKFYKTLECIDYVQTFKGLKMNYEQEKDRQNQIEKKLKIVLYKKIFHRRSRVLEKKEICYKENIGEEEAVMQPLENGFQVHSVENEKSKEEENKADLPKITTSGGCKFIFSHSVSATNGTGSSTGSNIVDLVDYLDDNEEEREDETPPRKRPHLSP</sequence>
<dbReference type="OrthoDB" id="27483at2759"/>
<dbReference type="PANTHER" id="PTHR23318">
    <property type="entry name" value="ATP SYNTHASE GAMMA-RELATED"/>
    <property type="match status" value="1"/>
</dbReference>
<feature type="compositionally biased region" description="Acidic residues" evidence="2">
    <location>
        <begin position="778"/>
        <end position="789"/>
    </location>
</feature>
<dbReference type="InterPro" id="IPR055236">
    <property type="entry name" value="EVH1_PP4R3"/>
</dbReference>
<dbReference type="InterPro" id="IPR051137">
    <property type="entry name" value="PP4R3-like"/>
</dbReference>
<dbReference type="SUPFAM" id="SSF48371">
    <property type="entry name" value="ARM repeat"/>
    <property type="match status" value="1"/>
</dbReference>
<dbReference type="GO" id="GO:0005654">
    <property type="term" value="C:nucleoplasm"/>
    <property type="evidence" value="ECO:0007669"/>
    <property type="project" value="TreeGrafter"/>
</dbReference>
<keyword evidence="5" id="KW-1185">Reference proteome</keyword>
<dbReference type="GeneID" id="109396241"/>
<feature type="region of interest" description="Disordered" evidence="2">
    <location>
        <begin position="762"/>
        <end position="801"/>
    </location>
</feature>
<dbReference type="Pfam" id="PF04802">
    <property type="entry name" value="PP4R3"/>
    <property type="match status" value="2"/>
</dbReference>
<feature type="domain" description="Serine/threonine-protein phosphatase 4 regulatory subunit 3-like central" evidence="3">
    <location>
        <begin position="218"/>
        <end position="569"/>
    </location>
</feature>
<accession>A0A8B7TCN2</accession>
<comment type="similarity">
    <text evidence="1">Belongs to the SMEK family.</text>
</comment>
<evidence type="ECO:0000256" key="1">
    <source>
        <dbReference type="ARBA" id="ARBA00008809"/>
    </source>
</evidence>